<sequence length="142" mass="16383">MTKQKQNQTNNSSDADTETESRNSNNSKLGHPQTGVWKFFKRDQPKGDGHWEGTYRLEELAKIYRFNLSNPIEQLRHTQTADITPEIMSNIAETVFKEFEEETLTDNDEIEMLNSAEDLYPNEQNLDLSISTSIDFKSSVFT</sequence>
<feature type="region of interest" description="Disordered" evidence="1">
    <location>
        <begin position="1"/>
        <end position="42"/>
    </location>
</feature>
<reference evidence="2" key="1">
    <citation type="submission" date="2021-06" db="EMBL/GenBank/DDBJ databases">
        <authorList>
            <person name="Kallberg Y."/>
            <person name="Tangrot J."/>
            <person name="Rosling A."/>
        </authorList>
    </citation>
    <scope>NUCLEOTIDE SEQUENCE</scope>
    <source>
        <strain evidence="2">IN212</strain>
    </source>
</reference>
<organism evidence="2 3">
    <name type="scientific">Racocetra fulgida</name>
    <dbReference type="NCBI Taxonomy" id="60492"/>
    <lineage>
        <taxon>Eukaryota</taxon>
        <taxon>Fungi</taxon>
        <taxon>Fungi incertae sedis</taxon>
        <taxon>Mucoromycota</taxon>
        <taxon>Glomeromycotina</taxon>
        <taxon>Glomeromycetes</taxon>
        <taxon>Diversisporales</taxon>
        <taxon>Gigasporaceae</taxon>
        <taxon>Racocetra</taxon>
    </lineage>
</organism>
<dbReference type="AlphaFoldDB" id="A0A9N9E8Y2"/>
<gene>
    <name evidence="2" type="ORF">RFULGI_LOCUS9148</name>
</gene>
<evidence type="ECO:0000313" key="3">
    <source>
        <dbReference type="Proteomes" id="UP000789396"/>
    </source>
</evidence>
<proteinExistence type="predicted"/>
<dbReference type="OrthoDB" id="2417702at2759"/>
<dbReference type="EMBL" id="CAJVPZ010015817">
    <property type="protein sequence ID" value="CAG8669036.1"/>
    <property type="molecule type" value="Genomic_DNA"/>
</dbReference>
<evidence type="ECO:0000256" key="1">
    <source>
        <dbReference type="SAM" id="MobiDB-lite"/>
    </source>
</evidence>
<feature type="compositionally biased region" description="Polar residues" evidence="1">
    <location>
        <begin position="1"/>
        <end position="14"/>
    </location>
</feature>
<keyword evidence="3" id="KW-1185">Reference proteome</keyword>
<comment type="caution">
    <text evidence="2">The sequence shown here is derived from an EMBL/GenBank/DDBJ whole genome shotgun (WGS) entry which is preliminary data.</text>
</comment>
<evidence type="ECO:0000313" key="2">
    <source>
        <dbReference type="EMBL" id="CAG8669036.1"/>
    </source>
</evidence>
<feature type="non-terminal residue" evidence="2">
    <location>
        <position position="1"/>
    </location>
</feature>
<protein>
    <submittedName>
        <fullName evidence="2">7530_t:CDS:1</fullName>
    </submittedName>
</protein>
<name>A0A9N9E8Y2_9GLOM</name>
<dbReference type="Proteomes" id="UP000789396">
    <property type="component" value="Unassembled WGS sequence"/>
</dbReference>
<accession>A0A9N9E8Y2</accession>